<reference evidence="1" key="1">
    <citation type="submission" date="2017-09" db="EMBL/GenBank/DDBJ databases">
        <title>Polyketide synthases of a Diaporthe helianthi virulent isolate.</title>
        <authorList>
            <person name="Baroncelli R."/>
        </authorList>
    </citation>
    <scope>NUCLEOTIDE SEQUENCE [LARGE SCALE GENOMIC DNA]</scope>
    <source>
        <strain evidence="1">7/96</strain>
    </source>
</reference>
<protein>
    <submittedName>
        <fullName evidence="1">Uncharacterized protein</fullName>
    </submittedName>
</protein>
<comment type="caution">
    <text evidence="1">The sequence shown here is derived from an EMBL/GenBank/DDBJ whole genome shotgun (WGS) entry which is preliminary data.</text>
</comment>
<sequence length="446" mass="50005">MDRLPQEIINRIVSFLGGRVGAELVKPWKLTTLPLARPPVAALSTRFQAAVESLTFRMLRIKSTDIAELERMFDRYPARGHAFKSLRINLVLPQTGQRQQQDAGDEYANDEDRAANNALVTTELENLFNLLSKWCGDRPRVNLEILDVACSRAAGDADQSTCSELINSRFSLLNLVNNGSTLPPLPCVRNFTIYHGSSLPWHPAAVAALTSRMTRAEHVEWQLSWNGAKLWGRYHAMDAQWREALVRAVLDVDEKSTPIVGPSVMHFGCYIMASRAGDNESLPDLLRASGGEDLVGRAVQRLSRGCESLYYDGPVHASFFGGPLQAGVGTCWERLRTIHIKVDIRGPHGRWYFGFEDEVAWLEAEYRNVENWPFQSALAAPGTNLGGDWDDRFAKGDGTWRWYLHVEGGWRPDPETMGVLENFGRDAARRTGTYETVVAFLPWGIF</sequence>
<keyword evidence="2" id="KW-1185">Reference proteome</keyword>
<dbReference type="AlphaFoldDB" id="A0A2P5HXZ0"/>
<evidence type="ECO:0000313" key="1">
    <source>
        <dbReference type="EMBL" id="POS75114.1"/>
    </source>
</evidence>
<name>A0A2P5HXZ0_DIAHE</name>
<accession>A0A2P5HXZ0</accession>
<dbReference type="InParanoid" id="A0A2P5HXZ0"/>
<dbReference type="OrthoDB" id="5333491at2759"/>
<dbReference type="STRING" id="158607.A0A2P5HXZ0"/>
<organism evidence="1 2">
    <name type="scientific">Diaporthe helianthi</name>
    <dbReference type="NCBI Taxonomy" id="158607"/>
    <lineage>
        <taxon>Eukaryota</taxon>
        <taxon>Fungi</taxon>
        <taxon>Dikarya</taxon>
        <taxon>Ascomycota</taxon>
        <taxon>Pezizomycotina</taxon>
        <taxon>Sordariomycetes</taxon>
        <taxon>Sordariomycetidae</taxon>
        <taxon>Diaporthales</taxon>
        <taxon>Diaporthaceae</taxon>
        <taxon>Diaporthe</taxon>
    </lineage>
</organism>
<dbReference type="EMBL" id="MAVT02000528">
    <property type="protein sequence ID" value="POS75114.1"/>
    <property type="molecule type" value="Genomic_DNA"/>
</dbReference>
<gene>
    <name evidence="1" type="ORF">DHEL01_v206491</name>
</gene>
<dbReference type="Proteomes" id="UP000094444">
    <property type="component" value="Unassembled WGS sequence"/>
</dbReference>
<evidence type="ECO:0000313" key="2">
    <source>
        <dbReference type="Proteomes" id="UP000094444"/>
    </source>
</evidence>
<proteinExistence type="predicted"/>